<evidence type="ECO:0000313" key="2">
    <source>
        <dbReference type="EMBL" id="MFD1003276.1"/>
    </source>
</evidence>
<dbReference type="InterPro" id="IPR001173">
    <property type="entry name" value="Glyco_trans_2-like"/>
</dbReference>
<dbReference type="PANTHER" id="PTHR43685:SF14">
    <property type="entry name" value="GLYCOSYLTRANSFERASE 2-LIKE DOMAIN-CONTAINING PROTEIN"/>
    <property type="match status" value="1"/>
</dbReference>
<sequence>MDLFKPYQCIHLNLAEQETWLEPLRYDQGYYVVLWWNEIPIGHLFVKPGEELPPPAFEKRVTHAASWVLQHYTANASAQANTLYDLRNAFRNIFASHENIPAIYDVSVVICTKDRADSLRQCLYSLTNLPHKPVEIIVVDNASADDRTRETARAFPQVTYIREDRAGLDIARNTGAQAATASIVLYTDDDTVIHSQWIAEVYRTFNDPSIAAMTGLVLAAELDTEAQWIFERYWPFNRGFIDKCYDQTFVDATRSKGIPVWTIGAGANMAFRKSIFTATGYFDERLDVGAAGCNGDSEMWYRVLAAGYSIQYNPRAVVYHRHRETLSALKHQIFFYMRGFTAAILIQYKRFRHRGDLLHLFIALPKYYTWLLLRGFPLYRGRYTTIFRELHGIFSGLIFYLKNRNTPSNHS</sequence>
<dbReference type="GO" id="GO:0016757">
    <property type="term" value="F:glycosyltransferase activity"/>
    <property type="evidence" value="ECO:0007669"/>
    <property type="project" value="UniProtKB-KW"/>
</dbReference>
<evidence type="ECO:0000313" key="3">
    <source>
        <dbReference type="Proteomes" id="UP001597112"/>
    </source>
</evidence>
<comment type="caution">
    <text evidence="2">The sequence shown here is derived from an EMBL/GenBank/DDBJ whole genome shotgun (WGS) entry which is preliminary data.</text>
</comment>
<proteinExistence type="predicted"/>
<evidence type="ECO:0000259" key="1">
    <source>
        <dbReference type="Pfam" id="PF00535"/>
    </source>
</evidence>
<keyword evidence="2" id="KW-0328">Glycosyltransferase</keyword>
<keyword evidence="3" id="KW-1185">Reference proteome</keyword>
<dbReference type="InterPro" id="IPR029044">
    <property type="entry name" value="Nucleotide-diphossugar_trans"/>
</dbReference>
<keyword evidence="2" id="KW-0808">Transferase</keyword>
<dbReference type="InterPro" id="IPR050834">
    <property type="entry name" value="Glycosyltransf_2"/>
</dbReference>
<organism evidence="2 3">
    <name type="scientific">Ohtaekwangia kribbensis</name>
    <dbReference type="NCBI Taxonomy" id="688913"/>
    <lineage>
        <taxon>Bacteria</taxon>
        <taxon>Pseudomonadati</taxon>
        <taxon>Bacteroidota</taxon>
        <taxon>Cytophagia</taxon>
        <taxon>Cytophagales</taxon>
        <taxon>Fulvivirgaceae</taxon>
        <taxon>Ohtaekwangia</taxon>
    </lineage>
</organism>
<dbReference type="SUPFAM" id="SSF53448">
    <property type="entry name" value="Nucleotide-diphospho-sugar transferases"/>
    <property type="match status" value="1"/>
</dbReference>
<dbReference type="PANTHER" id="PTHR43685">
    <property type="entry name" value="GLYCOSYLTRANSFERASE"/>
    <property type="match status" value="1"/>
</dbReference>
<reference evidence="3" key="1">
    <citation type="journal article" date="2019" name="Int. J. Syst. Evol. Microbiol.">
        <title>The Global Catalogue of Microorganisms (GCM) 10K type strain sequencing project: providing services to taxonomists for standard genome sequencing and annotation.</title>
        <authorList>
            <consortium name="The Broad Institute Genomics Platform"/>
            <consortium name="The Broad Institute Genome Sequencing Center for Infectious Disease"/>
            <person name="Wu L."/>
            <person name="Ma J."/>
        </authorList>
    </citation>
    <scope>NUCLEOTIDE SEQUENCE [LARGE SCALE GENOMIC DNA]</scope>
    <source>
        <strain evidence="3">CCUG 58938</strain>
    </source>
</reference>
<dbReference type="Proteomes" id="UP001597112">
    <property type="component" value="Unassembled WGS sequence"/>
</dbReference>
<feature type="domain" description="Glycosyltransferase 2-like" evidence="1">
    <location>
        <begin position="107"/>
        <end position="240"/>
    </location>
</feature>
<dbReference type="EMBL" id="JBHTKA010000015">
    <property type="protein sequence ID" value="MFD1003276.1"/>
    <property type="molecule type" value="Genomic_DNA"/>
</dbReference>
<dbReference type="EC" id="2.4.-.-" evidence="2"/>
<gene>
    <name evidence="2" type="ORF">ACFQ21_28380</name>
</gene>
<protein>
    <submittedName>
        <fullName evidence="2">Glycosyltransferase family 2 protein</fullName>
        <ecNumber evidence="2">2.4.-.-</ecNumber>
    </submittedName>
</protein>
<dbReference type="Gene3D" id="3.90.550.10">
    <property type="entry name" value="Spore Coat Polysaccharide Biosynthesis Protein SpsA, Chain A"/>
    <property type="match status" value="1"/>
</dbReference>
<name>A0ABW3KDM2_9BACT</name>
<dbReference type="Pfam" id="PF00535">
    <property type="entry name" value="Glycos_transf_2"/>
    <property type="match status" value="1"/>
</dbReference>
<accession>A0ABW3KDM2</accession>
<dbReference type="RefSeq" id="WP_377585753.1">
    <property type="nucleotide sequence ID" value="NZ_JBHTKA010000015.1"/>
</dbReference>